<sequence length="941" mass="106191">MASVERQIRPIYEALDTGSNKSALLACNKLLKKYPQSNLIKALKALALVRSQKVEESLVLCDEVLAAKPTDDPTLSAMMHVLRGLGRHTDMVSMYEDAFKQQPNNEDLGAQTFFANVRIGNWKAAQQIATKMHKQFQEEHYLYWSIMSAFLQANDPTTPETLRTILLKLAHRLISAATPSYYSADRFHLHLSILRDLALYDEACTLLDSDAGKTVCSSSLACEELRREIWRLKGLTKEEGVRAQARIVDAKDRNWLEFLAVLDAAFADVAGGDADEAQKAACKEAVAKTRELFVQVAEQDGRKDRSGLLALLELEKRARVHGVSSNASELQSSLERYFQQIGDKACCFEDLRPYIDLEGDDLSTWSSFLESQSPSLDNVSDLWRYTNVQKLLRYNLSQEHITVELETVRAMKFLKAYFDGLKLGKDLPDTELQPADDLAILTGHVLVSLWKLSGKIEYLYHAASVLEYASSRSKQSYKIHLMLVRIYRLIGAPSLALEHYRAINVKQVQNDTLSHFILSRASLFSLSSIGDLTYSSECMEASQIYMNNSQETAEFIVRAFSTEKYSQIPDFIVFEDRLDNSLQRDLTKLEHVRMRVAHEQIGSDLVDMELIELKFIFDRSHHDNRDFEVLPNYQPRRLPTFNQQTLLFDKTPGPGWLSLVLKTYIRAFQLASDLDDTVEDKLLIGDRPKPSNDPENKLPLKERLEKRKQEELDELTPDELAFLEYATAMSEWLAPYHDYARPPPSAVLAEAAKQTELKTGHPLKGLELPANGSATNGHSKKEEEPPVVKEPPVVVTKFFDDMSARFKELVERGALPHELLLVITLTQEALILFSIETIRFKNASVVKQNKFGALAQSFKEIRPKAAASLNEMATTLSQLGEKDATVEGRKAFVAACKPIWESSELDHDFVSTMSKKVTDSKKQIFEGVAKGVARVCKNHAS</sequence>
<dbReference type="PANTHER" id="PTHR22767">
    <property type="entry name" value="N-TERMINAL ACETYLTRANSFERASE-RELATED"/>
    <property type="match status" value="1"/>
</dbReference>
<accession>M2RGR9</accession>
<dbReference type="STRING" id="914234.M2RGR9"/>
<comment type="similarity">
    <text evidence="1">Belongs to the MDM20/NAA25 family.</text>
</comment>
<dbReference type="InterPro" id="IPR011990">
    <property type="entry name" value="TPR-like_helical_dom_sf"/>
</dbReference>
<dbReference type="HOGENOM" id="CLU_008075_1_0_1"/>
<protein>
    <recommendedName>
        <fullName evidence="5">Actin cytoskeleton organization protein</fullName>
    </recommendedName>
</protein>
<evidence type="ECO:0000313" key="4">
    <source>
        <dbReference type="Proteomes" id="UP000016930"/>
    </source>
</evidence>
<dbReference type="SUPFAM" id="SSF48452">
    <property type="entry name" value="TPR-like"/>
    <property type="match status" value="1"/>
</dbReference>
<dbReference type="EMBL" id="KB445795">
    <property type="protein sequence ID" value="EMD37986.1"/>
    <property type="molecule type" value="Genomic_DNA"/>
</dbReference>
<name>M2RGR9_CERS8</name>
<reference evidence="3 4" key="1">
    <citation type="journal article" date="2012" name="Proc. Natl. Acad. Sci. U.S.A.">
        <title>Comparative genomics of Ceriporiopsis subvermispora and Phanerochaete chrysosporium provide insight into selective ligninolysis.</title>
        <authorList>
            <person name="Fernandez-Fueyo E."/>
            <person name="Ruiz-Duenas F.J."/>
            <person name="Ferreira P."/>
            <person name="Floudas D."/>
            <person name="Hibbett D.S."/>
            <person name="Canessa P."/>
            <person name="Larrondo L.F."/>
            <person name="James T.Y."/>
            <person name="Seelenfreund D."/>
            <person name="Lobos S."/>
            <person name="Polanco R."/>
            <person name="Tello M."/>
            <person name="Honda Y."/>
            <person name="Watanabe T."/>
            <person name="Watanabe T."/>
            <person name="Ryu J.S."/>
            <person name="Kubicek C.P."/>
            <person name="Schmoll M."/>
            <person name="Gaskell J."/>
            <person name="Hammel K.E."/>
            <person name="St John F.J."/>
            <person name="Vanden Wymelenberg A."/>
            <person name="Sabat G."/>
            <person name="Splinter BonDurant S."/>
            <person name="Syed K."/>
            <person name="Yadav J.S."/>
            <person name="Doddapaneni H."/>
            <person name="Subramanian V."/>
            <person name="Lavin J.L."/>
            <person name="Oguiza J.A."/>
            <person name="Perez G."/>
            <person name="Pisabarro A.G."/>
            <person name="Ramirez L."/>
            <person name="Santoyo F."/>
            <person name="Master E."/>
            <person name="Coutinho P.M."/>
            <person name="Henrissat B."/>
            <person name="Lombard V."/>
            <person name="Magnuson J.K."/>
            <person name="Kuees U."/>
            <person name="Hori C."/>
            <person name="Igarashi K."/>
            <person name="Samejima M."/>
            <person name="Held B.W."/>
            <person name="Barry K.W."/>
            <person name="LaButti K.M."/>
            <person name="Lapidus A."/>
            <person name="Lindquist E.A."/>
            <person name="Lucas S.M."/>
            <person name="Riley R."/>
            <person name="Salamov A.A."/>
            <person name="Hoffmeister D."/>
            <person name="Schwenk D."/>
            <person name="Hadar Y."/>
            <person name="Yarden O."/>
            <person name="de Vries R.P."/>
            <person name="Wiebenga A."/>
            <person name="Stenlid J."/>
            <person name="Eastwood D."/>
            <person name="Grigoriev I.V."/>
            <person name="Berka R.M."/>
            <person name="Blanchette R.A."/>
            <person name="Kersten P."/>
            <person name="Martinez A.T."/>
            <person name="Vicuna R."/>
            <person name="Cullen D."/>
        </authorList>
    </citation>
    <scope>NUCLEOTIDE SEQUENCE [LARGE SCALE GENOMIC DNA]</scope>
    <source>
        <strain evidence="3 4">B</strain>
    </source>
</reference>
<feature type="region of interest" description="Disordered" evidence="2">
    <location>
        <begin position="759"/>
        <end position="787"/>
    </location>
</feature>
<organism evidence="3 4">
    <name type="scientific">Ceriporiopsis subvermispora (strain B)</name>
    <name type="common">White-rot fungus</name>
    <name type="synonym">Gelatoporia subvermispora</name>
    <dbReference type="NCBI Taxonomy" id="914234"/>
    <lineage>
        <taxon>Eukaryota</taxon>
        <taxon>Fungi</taxon>
        <taxon>Dikarya</taxon>
        <taxon>Basidiomycota</taxon>
        <taxon>Agaricomycotina</taxon>
        <taxon>Agaricomycetes</taxon>
        <taxon>Polyporales</taxon>
        <taxon>Gelatoporiaceae</taxon>
        <taxon>Gelatoporia</taxon>
    </lineage>
</organism>
<dbReference type="Proteomes" id="UP000016930">
    <property type="component" value="Unassembled WGS sequence"/>
</dbReference>
<dbReference type="GO" id="GO:0031416">
    <property type="term" value="C:NatB complex"/>
    <property type="evidence" value="ECO:0007669"/>
    <property type="project" value="TreeGrafter"/>
</dbReference>
<evidence type="ECO:0000256" key="1">
    <source>
        <dbReference type="ARBA" id="ARBA00006298"/>
    </source>
</evidence>
<proteinExistence type="inferred from homology"/>
<dbReference type="AlphaFoldDB" id="M2RGR9"/>
<gene>
    <name evidence="3" type="ORF">CERSUDRAFT_113107</name>
</gene>
<keyword evidence="4" id="KW-1185">Reference proteome</keyword>
<evidence type="ECO:0000313" key="3">
    <source>
        <dbReference type="EMBL" id="EMD37986.1"/>
    </source>
</evidence>
<dbReference type="OrthoDB" id="1874341at2759"/>
<evidence type="ECO:0008006" key="5">
    <source>
        <dbReference type="Google" id="ProtNLM"/>
    </source>
</evidence>
<dbReference type="PANTHER" id="PTHR22767:SF3">
    <property type="entry name" value="N-ALPHA-ACETYLTRANSFERASE 25, NATB AUXILIARY SUBUNIT"/>
    <property type="match status" value="1"/>
</dbReference>
<dbReference type="InterPro" id="IPR019183">
    <property type="entry name" value="NAA25_NatB_aux_su"/>
</dbReference>
<dbReference type="Pfam" id="PF09797">
    <property type="entry name" value="NatB_MDM20"/>
    <property type="match status" value="1"/>
</dbReference>
<evidence type="ECO:0000256" key="2">
    <source>
        <dbReference type="SAM" id="MobiDB-lite"/>
    </source>
</evidence>
<dbReference type="Gene3D" id="1.25.40.1040">
    <property type="match status" value="1"/>
</dbReference>